<accession>A0A067JR12</accession>
<proteinExistence type="predicted"/>
<gene>
    <name evidence="1" type="ORF">JCGZ_22292</name>
</gene>
<dbReference type="AlphaFoldDB" id="A0A067JR12"/>
<dbReference type="Proteomes" id="UP000027138">
    <property type="component" value="Unassembled WGS sequence"/>
</dbReference>
<organism evidence="1 2">
    <name type="scientific">Jatropha curcas</name>
    <name type="common">Barbados nut</name>
    <dbReference type="NCBI Taxonomy" id="180498"/>
    <lineage>
        <taxon>Eukaryota</taxon>
        <taxon>Viridiplantae</taxon>
        <taxon>Streptophyta</taxon>
        <taxon>Embryophyta</taxon>
        <taxon>Tracheophyta</taxon>
        <taxon>Spermatophyta</taxon>
        <taxon>Magnoliopsida</taxon>
        <taxon>eudicotyledons</taxon>
        <taxon>Gunneridae</taxon>
        <taxon>Pentapetalae</taxon>
        <taxon>rosids</taxon>
        <taxon>fabids</taxon>
        <taxon>Malpighiales</taxon>
        <taxon>Euphorbiaceae</taxon>
        <taxon>Crotonoideae</taxon>
        <taxon>Jatropheae</taxon>
        <taxon>Jatropha</taxon>
    </lineage>
</organism>
<evidence type="ECO:0000313" key="1">
    <source>
        <dbReference type="EMBL" id="KDP26317.1"/>
    </source>
</evidence>
<dbReference type="EMBL" id="KK914896">
    <property type="protein sequence ID" value="KDP26317.1"/>
    <property type="molecule type" value="Genomic_DNA"/>
</dbReference>
<evidence type="ECO:0000313" key="2">
    <source>
        <dbReference type="Proteomes" id="UP000027138"/>
    </source>
</evidence>
<keyword evidence="2" id="KW-1185">Reference proteome</keyword>
<protein>
    <submittedName>
        <fullName evidence="1">Uncharacterized protein</fullName>
    </submittedName>
</protein>
<reference evidence="1 2" key="1">
    <citation type="journal article" date="2014" name="PLoS ONE">
        <title>Global Analysis of Gene Expression Profiles in Physic Nut (Jatropha curcas L.) Seedlings Exposed to Salt Stress.</title>
        <authorList>
            <person name="Zhang L."/>
            <person name="Zhang C."/>
            <person name="Wu P."/>
            <person name="Chen Y."/>
            <person name="Li M."/>
            <person name="Jiang H."/>
            <person name="Wu G."/>
        </authorList>
    </citation>
    <scope>NUCLEOTIDE SEQUENCE [LARGE SCALE GENOMIC DNA]</scope>
    <source>
        <strain evidence="2">cv. GZQX0401</strain>
        <tissue evidence="1">Young leaves</tissue>
    </source>
</reference>
<name>A0A067JR12_JATCU</name>
<sequence>MRPIVTSWSLSISMMSLLEPADEPQTVLPDTGTRLIGIDSLRWLGMAYLLGMDHVTFYLGSRLMRQMGHTQGLPLAGALFEDTLISSWVTVAIRGSWTRGAHVVEAGVSKGRTAAYEVWCIAEHSG</sequence>